<evidence type="ECO:0000256" key="3">
    <source>
        <dbReference type="PROSITE-ProRule" id="PRU00339"/>
    </source>
</evidence>
<evidence type="ECO:0000256" key="2">
    <source>
        <dbReference type="ARBA" id="ARBA00022803"/>
    </source>
</evidence>
<accession>A0A117MB43</accession>
<dbReference type="SMART" id="SM00028">
    <property type="entry name" value="TPR"/>
    <property type="match status" value="5"/>
</dbReference>
<dbReference type="PROSITE" id="PS50005">
    <property type="entry name" value="TPR"/>
    <property type="match status" value="3"/>
</dbReference>
<name>A0A117MB43_9EURY</name>
<organism evidence="4 5">
    <name type="scientific">Methanothrix harundinacea</name>
    <dbReference type="NCBI Taxonomy" id="301375"/>
    <lineage>
        <taxon>Archaea</taxon>
        <taxon>Methanobacteriati</taxon>
        <taxon>Methanobacteriota</taxon>
        <taxon>Stenosarchaea group</taxon>
        <taxon>Methanomicrobia</taxon>
        <taxon>Methanotrichales</taxon>
        <taxon>Methanotrichaceae</taxon>
        <taxon>Methanothrix</taxon>
    </lineage>
</organism>
<keyword evidence="2 3" id="KW-0802">TPR repeat</keyword>
<dbReference type="SUPFAM" id="SSF48439">
    <property type="entry name" value="Protein prenylyltransferase"/>
    <property type="match status" value="1"/>
</dbReference>
<evidence type="ECO:0000313" key="4">
    <source>
        <dbReference type="EMBL" id="KUK94282.1"/>
    </source>
</evidence>
<dbReference type="AlphaFoldDB" id="A0A117MB43"/>
<dbReference type="Pfam" id="PF13414">
    <property type="entry name" value="TPR_11"/>
    <property type="match status" value="2"/>
</dbReference>
<evidence type="ECO:0000256" key="1">
    <source>
        <dbReference type="ARBA" id="ARBA00022737"/>
    </source>
</evidence>
<dbReference type="InterPro" id="IPR051685">
    <property type="entry name" value="Ycf3/AcsC/BcsC/TPR_MFPF"/>
</dbReference>
<feature type="repeat" description="TPR" evidence="3">
    <location>
        <begin position="484"/>
        <end position="517"/>
    </location>
</feature>
<reference evidence="5" key="1">
    <citation type="journal article" date="2015" name="MBio">
        <title>Genome-Resolved Metagenomic Analysis Reveals Roles for Candidate Phyla and Other Microbial Community Members in Biogeochemical Transformations in Oil Reservoirs.</title>
        <authorList>
            <person name="Hu P."/>
            <person name="Tom L."/>
            <person name="Singh A."/>
            <person name="Thomas B.C."/>
            <person name="Baker B.J."/>
            <person name="Piceno Y.M."/>
            <person name="Andersen G.L."/>
            <person name="Banfield J.F."/>
        </authorList>
    </citation>
    <scope>NUCLEOTIDE SEQUENCE [LARGE SCALE GENOMIC DNA]</scope>
</reference>
<sequence length="563" mass="63022">MDLILLSGGINDVEVDKILDPSNSSNDIITGYADIEDPMYNVLIKLLNKCDNSKIVVTSYYPIVSEDTPTTALNDFTKFLVLNDPDWGHKAGAALLILSPLTTAGDLTPIALNSIRENSNTFDGNSRGSIGRAVDRANLYSQSHFNAERVSFAPVNFPPERSYGTSTSWLWRLIDTKNGGKTDDHRYDYRISLCDGTHNLFCNWDDKIVAIGHPNVEGAREYERAIKSVIEIRGLEWLDSILPTVQLFQVIPTNLAVGEPLTVDYTVADNGGSGLTQVELWRKNETRDWQEIVPKRNILSGENGPLSGSFTDSPPAPGKYWYGVHVVDNAGNWNDERNSNTNYQPVSFEPIEVEVIQTSTTQCSMACDSAEAESWFERGVAFYDQFEYTEAVECFDEATKICPQYEEAWEKMGDAYLYGSFIFAVFFSDNNPRDAIRCYDEALNINPENANVWNSKGVAYVDLGQYDKAIQCYDEALNIDPQFSAAWYGKGFSQYEQGNFDDALQSVEMAIALNPEIPDYWQEKGDILTALGSDEAQAAFNKAEELKKIHKPIRETEGAVQYD</sequence>
<dbReference type="PANTHER" id="PTHR44943:SF8">
    <property type="entry name" value="TPR REPEAT-CONTAINING PROTEIN MJ0263"/>
    <property type="match status" value="1"/>
</dbReference>
<protein>
    <submittedName>
        <fullName evidence="4">Uncharacterized protein</fullName>
    </submittedName>
</protein>
<dbReference type="Proteomes" id="UP000053961">
    <property type="component" value="Unassembled WGS sequence"/>
</dbReference>
<dbReference type="PANTHER" id="PTHR44943">
    <property type="entry name" value="CELLULOSE SYNTHASE OPERON PROTEIN C"/>
    <property type="match status" value="1"/>
</dbReference>
<evidence type="ECO:0000313" key="5">
    <source>
        <dbReference type="Proteomes" id="UP000053961"/>
    </source>
</evidence>
<proteinExistence type="predicted"/>
<gene>
    <name evidence="4" type="ORF">XE07_2188</name>
</gene>
<feature type="repeat" description="TPR" evidence="3">
    <location>
        <begin position="372"/>
        <end position="405"/>
    </location>
</feature>
<comment type="caution">
    <text evidence="4">The sequence shown here is derived from an EMBL/GenBank/DDBJ whole genome shotgun (WGS) entry which is preliminary data.</text>
</comment>
<dbReference type="InterPro" id="IPR019734">
    <property type="entry name" value="TPR_rpt"/>
</dbReference>
<dbReference type="InterPro" id="IPR011990">
    <property type="entry name" value="TPR-like_helical_dom_sf"/>
</dbReference>
<dbReference type="EMBL" id="LGHB01000055">
    <property type="protein sequence ID" value="KUK94282.1"/>
    <property type="molecule type" value="Genomic_DNA"/>
</dbReference>
<feature type="repeat" description="TPR" evidence="3">
    <location>
        <begin position="450"/>
        <end position="483"/>
    </location>
</feature>
<dbReference type="PROSITE" id="PS50293">
    <property type="entry name" value="TPR_REGION"/>
    <property type="match status" value="1"/>
</dbReference>
<dbReference type="Gene3D" id="1.25.40.10">
    <property type="entry name" value="Tetratricopeptide repeat domain"/>
    <property type="match status" value="2"/>
</dbReference>
<keyword evidence="1" id="KW-0677">Repeat</keyword>
<dbReference type="PATRIC" id="fig|301375.6.peg.481"/>